<protein>
    <submittedName>
        <fullName evidence="5">Predicted protein</fullName>
    </submittedName>
</protein>
<dbReference type="PROSITE" id="PS50294">
    <property type="entry name" value="WD_REPEATS_REGION"/>
    <property type="match status" value="1"/>
</dbReference>
<dbReference type="eggNOG" id="KOG2106">
    <property type="taxonomic scope" value="Eukaryota"/>
</dbReference>
<dbReference type="PROSITE" id="PS50082">
    <property type="entry name" value="WD_REPEATS_2"/>
    <property type="match status" value="1"/>
</dbReference>
<keyword evidence="6" id="KW-1185">Reference proteome</keyword>
<dbReference type="InterPro" id="IPR015943">
    <property type="entry name" value="WD40/YVTN_repeat-like_dom_sf"/>
</dbReference>
<dbReference type="PANTHER" id="PTHR13720">
    <property type="entry name" value="WD-40 REPEAT PROTEIN"/>
    <property type="match status" value="1"/>
</dbReference>
<organism evidence="6">
    <name type="scientific">Micromonas pusilla (strain CCMP1545)</name>
    <name type="common">Picoplanktonic green alga</name>
    <dbReference type="NCBI Taxonomy" id="564608"/>
    <lineage>
        <taxon>Eukaryota</taxon>
        <taxon>Viridiplantae</taxon>
        <taxon>Chlorophyta</taxon>
        <taxon>Mamiellophyceae</taxon>
        <taxon>Mamiellales</taxon>
        <taxon>Mamiellaceae</taxon>
        <taxon>Micromonas</taxon>
    </lineage>
</organism>
<name>C1N3U9_MICPC</name>
<feature type="domain" description="EML-like second beta-propeller" evidence="4">
    <location>
        <begin position="3"/>
        <end position="265"/>
    </location>
</feature>
<evidence type="ECO:0000259" key="4">
    <source>
        <dbReference type="Pfam" id="PF23414"/>
    </source>
</evidence>
<dbReference type="InterPro" id="IPR050630">
    <property type="entry name" value="WD_repeat_EMAP"/>
</dbReference>
<sequence length="269" mass="28987">HGTPNVFITAAGSGDVFWWDAANTVVARGTNVGFTARTVAADGTLPDRSHHVAIGGGGGELCVLDERDLRVVFHDCARKAGVEDVKYSPDDTKLAVSSRDAMIDVYAVRGKNETYQRVFRLRGHSAAVRHVDWSVDSRALGSDGADYELLHWDASTGKQLTSATNDVRWHTWTRVLGFPVMGLWPPGSDGTDVNAASRDPKGELLATADDAGVVKLFAYPCVVEDAPHRRSVGHASHVMGVAFSPCGNRLLSVGGTDRCVFQYDVVRKP</sequence>
<evidence type="ECO:0000256" key="1">
    <source>
        <dbReference type="ARBA" id="ARBA00022574"/>
    </source>
</evidence>
<dbReference type="KEGG" id="mpp:MICPUCDRAFT_4590"/>
<dbReference type="STRING" id="564608.C1N3U9"/>
<keyword evidence="2" id="KW-0677">Repeat</keyword>
<evidence type="ECO:0000313" key="6">
    <source>
        <dbReference type="Proteomes" id="UP000001876"/>
    </source>
</evidence>
<dbReference type="InterPro" id="IPR001680">
    <property type="entry name" value="WD40_rpt"/>
</dbReference>
<reference evidence="5 6" key="1">
    <citation type="journal article" date="2009" name="Science">
        <title>Green evolution and dynamic adaptations revealed by genomes of the marine picoeukaryotes Micromonas.</title>
        <authorList>
            <person name="Worden A.Z."/>
            <person name="Lee J.H."/>
            <person name="Mock T."/>
            <person name="Rouze P."/>
            <person name="Simmons M.P."/>
            <person name="Aerts A.L."/>
            <person name="Allen A.E."/>
            <person name="Cuvelier M.L."/>
            <person name="Derelle E."/>
            <person name="Everett M.V."/>
            <person name="Foulon E."/>
            <person name="Grimwood J."/>
            <person name="Gundlach H."/>
            <person name="Henrissat B."/>
            <person name="Napoli C."/>
            <person name="McDonald S.M."/>
            <person name="Parker M.S."/>
            <person name="Rombauts S."/>
            <person name="Salamov A."/>
            <person name="Von Dassow P."/>
            <person name="Badger J.H."/>
            <person name="Coutinho P.M."/>
            <person name="Demir E."/>
            <person name="Dubchak I."/>
            <person name="Gentemann C."/>
            <person name="Eikrem W."/>
            <person name="Gready J.E."/>
            <person name="John U."/>
            <person name="Lanier W."/>
            <person name="Lindquist E.A."/>
            <person name="Lucas S."/>
            <person name="Mayer K.F."/>
            <person name="Moreau H."/>
            <person name="Not F."/>
            <person name="Otillar R."/>
            <person name="Panaud O."/>
            <person name="Pangilinan J."/>
            <person name="Paulsen I."/>
            <person name="Piegu B."/>
            <person name="Poliakov A."/>
            <person name="Robbens S."/>
            <person name="Schmutz J."/>
            <person name="Toulza E."/>
            <person name="Wyss T."/>
            <person name="Zelensky A."/>
            <person name="Zhou K."/>
            <person name="Armbrust E.V."/>
            <person name="Bhattacharya D."/>
            <person name="Goodenough U.W."/>
            <person name="Van de Peer Y."/>
            <person name="Grigoriev I.V."/>
        </authorList>
    </citation>
    <scope>NUCLEOTIDE SEQUENCE [LARGE SCALE GENOMIC DNA]</scope>
    <source>
        <strain evidence="5 6">CCMP1545</strain>
    </source>
</reference>
<evidence type="ECO:0000256" key="2">
    <source>
        <dbReference type="ARBA" id="ARBA00022737"/>
    </source>
</evidence>
<dbReference type="EMBL" id="GG663746">
    <property type="protein sequence ID" value="EEH53498.1"/>
    <property type="molecule type" value="Genomic_DNA"/>
</dbReference>
<dbReference type="InterPro" id="IPR055442">
    <property type="entry name" value="Beta-prop_EML-like_2nd"/>
</dbReference>
<feature type="non-terminal residue" evidence="5">
    <location>
        <position position="1"/>
    </location>
</feature>
<evidence type="ECO:0000256" key="3">
    <source>
        <dbReference type="PROSITE-ProRule" id="PRU00221"/>
    </source>
</evidence>
<dbReference type="RefSeq" id="XP_003062679.1">
    <property type="nucleotide sequence ID" value="XM_003062633.1"/>
</dbReference>
<proteinExistence type="predicted"/>
<gene>
    <name evidence="5" type="ORF">MICPUCDRAFT_4590</name>
</gene>
<dbReference type="GeneID" id="9688119"/>
<dbReference type="Gene3D" id="2.130.10.10">
    <property type="entry name" value="YVTN repeat-like/Quinoprotein amine dehydrogenase"/>
    <property type="match status" value="1"/>
</dbReference>
<evidence type="ECO:0000313" key="5">
    <source>
        <dbReference type="EMBL" id="EEH53498.1"/>
    </source>
</evidence>
<dbReference type="SUPFAM" id="SSF50978">
    <property type="entry name" value="WD40 repeat-like"/>
    <property type="match status" value="1"/>
</dbReference>
<dbReference type="OrthoDB" id="47802at2759"/>
<dbReference type="SMART" id="SM00320">
    <property type="entry name" value="WD40"/>
    <property type="match status" value="4"/>
</dbReference>
<feature type="repeat" description="WD" evidence="3">
    <location>
        <begin position="121"/>
        <end position="162"/>
    </location>
</feature>
<dbReference type="AlphaFoldDB" id="C1N3U9"/>
<dbReference type="Pfam" id="PF23414">
    <property type="entry name" value="Beta-prop_EML_2"/>
    <property type="match status" value="1"/>
</dbReference>
<accession>C1N3U9</accession>
<keyword evidence="1 3" id="KW-0853">WD repeat</keyword>
<feature type="non-terminal residue" evidence="5">
    <location>
        <position position="269"/>
    </location>
</feature>
<dbReference type="InterPro" id="IPR036322">
    <property type="entry name" value="WD40_repeat_dom_sf"/>
</dbReference>
<dbReference type="PANTHER" id="PTHR13720:SF33">
    <property type="entry name" value="HELP DOMAIN-CONTAINING PROTEIN"/>
    <property type="match status" value="1"/>
</dbReference>
<dbReference type="GO" id="GO:0008017">
    <property type="term" value="F:microtubule binding"/>
    <property type="evidence" value="ECO:0007669"/>
    <property type="project" value="TreeGrafter"/>
</dbReference>
<dbReference type="Proteomes" id="UP000001876">
    <property type="component" value="Unassembled WGS sequence"/>
</dbReference>